<dbReference type="InterPro" id="IPR001451">
    <property type="entry name" value="Hexapep"/>
</dbReference>
<dbReference type="GO" id="GO:0016020">
    <property type="term" value="C:membrane"/>
    <property type="evidence" value="ECO:0007669"/>
    <property type="project" value="GOC"/>
</dbReference>
<dbReference type="GO" id="GO:0008780">
    <property type="term" value="F:acyl-[acyl-carrier-protein]-UDP-N-acetylglucosamine O-acyltransferase activity"/>
    <property type="evidence" value="ECO:0007669"/>
    <property type="project" value="UniProtKB-EC"/>
</dbReference>
<organism evidence="10 11">
    <name type="scientific">Lacipirellula limnantheis</name>
    <dbReference type="NCBI Taxonomy" id="2528024"/>
    <lineage>
        <taxon>Bacteria</taxon>
        <taxon>Pseudomonadati</taxon>
        <taxon>Planctomycetota</taxon>
        <taxon>Planctomycetia</taxon>
        <taxon>Pirellulales</taxon>
        <taxon>Lacipirellulaceae</taxon>
        <taxon>Lacipirellula</taxon>
    </lineage>
</organism>
<dbReference type="Proteomes" id="UP000317909">
    <property type="component" value="Chromosome"/>
</dbReference>
<keyword evidence="2" id="KW-0444">Lipid biosynthesis</keyword>
<dbReference type="InterPro" id="IPR018357">
    <property type="entry name" value="Hexapep_transf_CS"/>
</dbReference>
<feature type="domain" description="UDP N-acetylglucosamine O-acyltransferase C-terminal" evidence="9">
    <location>
        <begin position="173"/>
        <end position="252"/>
    </location>
</feature>
<accession>A0A517TUR3</accession>
<evidence type="ECO:0000256" key="7">
    <source>
        <dbReference type="ARBA" id="ARBA00023315"/>
    </source>
</evidence>
<dbReference type="InterPro" id="IPR010137">
    <property type="entry name" value="Lipid_A_LpxA"/>
</dbReference>
<dbReference type="InterPro" id="IPR037157">
    <property type="entry name" value="Acetyltransf_C_sf"/>
</dbReference>
<keyword evidence="4 10" id="KW-0808">Transferase</keyword>
<evidence type="ECO:0000256" key="4">
    <source>
        <dbReference type="ARBA" id="ARBA00022679"/>
    </source>
</evidence>
<dbReference type="PIRSF" id="PIRSF000456">
    <property type="entry name" value="UDP-GlcNAc_acltr"/>
    <property type="match status" value="1"/>
</dbReference>
<dbReference type="Pfam" id="PF00132">
    <property type="entry name" value="Hexapep"/>
    <property type="match status" value="1"/>
</dbReference>
<dbReference type="KEGG" id="llh:I41_12800"/>
<gene>
    <name evidence="10" type="primary">lpxA_2</name>
    <name evidence="10" type="ORF">I41_12800</name>
</gene>
<dbReference type="AlphaFoldDB" id="A0A517TUR3"/>
<evidence type="ECO:0000259" key="9">
    <source>
        <dbReference type="Pfam" id="PF13720"/>
    </source>
</evidence>
<name>A0A517TUR3_9BACT</name>
<dbReference type="InterPro" id="IPR029098">
    <property type="entry name" value="Acetyltransf_C"/>
</dbReference>
<dbReference type="EC" id="2.3.1.129" evidence="10"/>
<keyword evidence="1" id="KW-0963">Cytoplasm</keyword>
<dbReference type="SUPFAM" id="SSF51161">
    <property type="entry name" value="Trimeric LpxA-like enzymes"/>
    <property type="match status" value="1"/>
</dbReference>
<keyword evidence="3" id="KW-0441">Lipid A biosynthesis</keyword>
<dbReference type="PANTHER" id="PTHR43480">
    <property type="entry name" value="ACYL-[ACYL-CARRIER-PROTEIN]--UDP-N-ACETYLGLUCOSAMINE O-ACYLTRANSFERASE"/>
    <property type="match status" value="1"/>
</dbReference>
<dbReference type="NCBIfam" id="NF003657">
    <property type="entry name" value="PRK05289.1"/>
    <property type="match status" value="1"/>
</dbReference>
<evidence type="ECO:0000313" key="11">
    <source>
        <dbReference type="Proteomes" id="UP000317909"/>
    </source>
</evidence>
<dbReference type="Gene3D" id="2.160.10.10">
    <property type="entry name" value="Hexapeptide repeat proteins"/>
    <property type="match status" value="1"/>
</dbReference>
<dbReference type="CDD" id="cd03351">
    <property type="entry name" value="LbH_UDP-GlcNAc_AT"/>
    <property type="match status" value="1"/>
</dbReference>
<keyword evidence="5" id="KW-0677">Repeat</keyword>
<dbReference type="PROSITE" id="PS00101">
    <property type="entry name" value="HEXAPEP_TRANSFERASES"/>
    <property type="match status" value="1"/>
</dbReference>
<sequence>MIHPTAVVSPRAVVHSSVEIGPFSIVEADAVIGQGCKLAGRTTIKSHTVLGRDVIVGEGAVLGGLPQHISPPEHPGRVVVGERTVIRENVTIHRAMIGEGETRIGSDCLMMVGSHAAHDVRVGNRVIITNNVLLGGHVQVGDRAVLGGAAAVHQFCRIGRLAMIGACAKVVQDVPPFVMTDGESAMIVGLNKVGLRRSGMTREEMDDLKAAYRLIHRQGLLFDEMVAALAAAYPSGPAAEFAEFYRGGKRGFVQERRSPPKVAIRIHAAQDELEDEDSSEQRTRKAG</sequence>
<evidence type="ECO:0000256" key="6">
    <source>
        <dbReference type="ARBA" id="ARBA00023098"/>
    </source>
</evidence>
<dbReference type="PANTHER" id="PTHR43480:SF1">
    <property type="entry name" value="ACYL-[ACYL-CARRIER-PROTEIN]--UDP-N-ACETYLGLUCOSAMINE O-ACYLTRANSFERASE, MITOCHONDRIAL-RELATED"/>
    <property type="match status" value="1"/>
</dbReference>
<protein>
    <submittedName>
        <fullName evidence="10">Acyl-[acyl-carrier-protein]--UDP-N-acetylglucosamine O-acyltransferase</fullName>
        <ecNumber evidence="10">2.3.1.129</ecNumber>
    </submittedName>
</protein>
<dbReference type="RefSeq" id="WP_145431711.1">
    <property type="nucleotide sequence ID" value="NZ_CP036339.1"/>
</dbReference>
<evidence type="ECO:0000256" key="8">
    <source>
        <dbReference type="SAM" id="MobiDB-lite"/>
    </source>
</evidence>
<dbReference type="NCBIfam" id="TIGR01852">
    <property type="entry name" value="lipid_A_lpxA"/>
    <property type="match status" value="1"/>
</dbReference>
<keyword evidence="7 10" id="KW-0012">Acyltransferase</keyword>
<evidence type="ECO:0000256" key="2">
    <source>
        <dbReference type="ARBA" id="ARBA00022516"/>
    </source>
</evidence>
<evidence type="ECO:0000256" key="3">
    <source>
        <dbReference type="ARBA" id="ARBA00022556"/>
    </source>
</evidence>
<proteinExistence type="predicted"/>
<keyword evidence="11" id="KW-1185">Reference proteome</keyword>
<reference evidence="10 11" key="1">
    <citation type="submission" date="2019-02" db="EMBL/GenBank/DDBJ databases">
        <title>Deep-cultivation of Planctomycetes and their phenomic and genomic characterization uncovers novel biology.</title>
        <authorList>
            <person name="Wiegand S."/>
            <person name="Jogler M."/>
            <person name="Boedeker C."/>
            <person name="Pinto D."/>
            <person name="Vollmers J."/>
            <person name="Rivas-Marin E."/>
            <person name="Kohn T."/>
            <person name="Peeters S.H."/>
            <person name="Heuer A."/>
            <person name="Rast P."/>
            <person name="Oberbeckmann S."/>
            <person name="Bunk B."/>
            <person name="Jeske O."/>
            <person name="Meyerdierks A."/>
            <person name="Storesund J.E."/>
            <person name="Kallscheuer N."/>
            <person name="Luecker S."/>
            <person name="Lage O.M."/>
            <person name="Pohl T."/>
            <person name="Merkel B.J."/>
            <person name="Hornburger P."/>
            <person name="Mueller R.-W."/>
            <person name="Bruemmer F."/>
            <person name="Labrenz M."/>
            <person name="Spormann A.M."/>
            <person name="Op den Camp H."/>
            <person name="Overmann J."/>
            <person name="Amann R."/>
            <person name="Jetten M.S.M."/>
            <person name="Mascher T."/>
            <person name="Medema M.H."/>
            <person name="Devos D.P."/>
            <person name="Kaster A.-K."/>
            <person name="Ovreas L."/>
            <person name="Rohde M."/>
            <person name="Galperin M.Y."/>
            <person name="Jogler C."/>
        </authorList>
    </citation>
    <scope>NUCLEOTIDE SEQUENCE [LARGE SCALE GENOMIC DNA]</scope>
    <source>
        <strain evidence="10 11">I41</strain>
    </source>
</reference>
<feature type="region of interest" description="Disordered" evidence="8">
    <location>
        <begin position="268"/>
        <end position="287"/>
    </location>
</feature>
<dbReference type="Gene3D" id="1.20.1180.10">
    <property type="entry name" value="Udp N-acetylglucosamine O-acyltransferase, C-terminal domain"/>
    <property type="match status" value="1"/>
</dbReference>
<evidence type="ECO:0000256" key="5">
    <source>
        <dbReference type="ARBA" id="ARBA00022737"/>
    </source>
</evidence>
<keyword evidence="6" id="KW-0443">Lipid metabolism</keyword>
<evidence type="ECO:0000313" key="10">
    <source>
        <dbReference type="EMBL" id="QDT72114.1"/>
    </source>
</evidence>
<dbReference type="GO" id="GO:0009245">
    <property type="term" value="P:lipid A biosynthetic process"/>
    <property type="evidence" value="ECO:0007669"/>
    <property type="project" value="UniProtKB-KW"/>
</dbReference>
<dbReference type="OrthoDB" id="9807278at2"/>
<dbReference type="Pfam" id="PF13720">
    <property type="entry name" value="Acetyltransf_11"/>
    <property type="match status" value="1"/>
</dbReference>
<dbReference type="EMBL" id="CP036339">
    <property type="protein sequence ID" value="QDT72114.1"/>
    <property type="molecule type" value="Genomic_DNA"/>
</dbReference>
<dbReference type="InterPro" id="IPR011004">
    <property type="entry name" value="Trimer_LpxA-like_sf"/>
</dbReference>
<evidence type="ECO:0000256" key="1">
    <source>
        <dbReference type="ARBA" id="ARBA00022490"/>
    </source>
</evidence>